<proteinExistence type="predicted"/>
<keyword evidence="3" id="KW-1185">Reference proteome</keyword>
<evidence type="ECO:0000313" key="3">
    <source>
        <dbReference type="Proteomes" id="UP000595140"/>
    </source>
</evidence>
<organism evidence="2 3">
    <name type="scientific">Cuscuta campestris</name>
    <dbReference type="NCBI Taxonomy" id="132261"/>
    <lineage>
        <taxon>Eukaryota</taxon>
        <taxon>Viridiplantae</taxon>
        <taxon>Streptophyta</taxon>
        <taxon>Embryophyta</taxon>
        <taxon>Tracheophyta</taxon>
        <taxon>Spermatophyta</taxon>
        <taxon>Magnoliopsida</taxon>
        <taxon>eudicotyledons</taxon>
        <taxon>Gunneridae</taxon>
        <taxon>Pentapetalae</taxon>
        <taxon>asterids</taxon>
        <taxon>lamiids</taxon>
        <taxon>Solanales</taxon>
        <taxon>Convolvulaceae</taxon>
        <taxon>Cuscuteae</taxon>
        <taxon>Cuscuta</taxon>
        <taxon>Cuscuta subgen. Grammica</taxon>
        <taxon>Cuscuta sect. Cleistogrammica</taxon>
    </lineage>
</organism>
<evidence type="ECO:0000313" key="2">
    <source>
        <dbReference type="EMBL" id="VFQ60994.1"/>
    </source>
</evidence>
<dbReference type="Proteomes" id="UP000595140">
    <property type="component" value="Unassembled WGS sequence"/>
</dbReference>
<protein>
    <submittedName>
        <fullName evidence="2">Uncharacterized protein</fullName>
    </submittedName>
</protein>
<dbReference type="AlphaFoldDB" id="A0A484KAX2"/>
<name>A0A484KAX2_9ASTE</name>
<gene>
    <name evidence="2" type="ORF">CCAM_LOCUS2770</name>
</gene>
<reference evidence="2 3" key="1">
    <citation type="submission" date="2018-04" db="EMBL/GenBank/DDBJ databases">
        <authorList>
            <person name="Vogel A."/>
        </authorList>
    </citation>
    <scope>NUCLEOTIDE SEQUENCE [LARGE SCALE GENOMIC DNA]</scope>
</reference>
<accession>A0A484KAX2</accession>
<feature type="region of interest" description="Disordered" evidence="1">
    <location>
        <begin position="76"/>
        <end position="98"/>
    </location>
</feature>
<sequence>MSIEKKISLPQLIARGTVVMLPESPQSQDVQKVEPVEDPVSVTPLLAKPENLEKFMPLPEHILLTCVEDTSPKEPILEKAKPTTNPTDFDTTHPEKSIDKKLPCDVESIPSVETLAAEVSSEDFDKAFFDSLLD</sequence>
<dbReference type="EMBL" id="OOIL02000126">
    <property type="protein sequence ID" value="VFQ60994.1"/>
    <property type="molecule type" value="Genomic_DNA"/>
</dbReference>
<evidence type="ECO:0000256" key="1">
    <source>
        <dbReference type="SAM" id="MobiDB-lite"/>
    </source>
</evidence>